<dbReference type="AlphaFoldDB" id="A0A061HFF1"/>
<dbReference type="KEGG" id="pfp:PFL1_03116"/>
<dbReference type="InterPro" id="IPR024382">
    <property type="entry name" value="Vps3844_C"/>
</dbReference>
<reference evidence="4 5" key="1">
    <citation type="journal article" date="2013" name="Plant Cell">
        <title>The transition from a phytopathogenic smut ancestor to an anamorphic biocontrol agent deciphered by comparative whole-genome analysis.</title>
        <authorList>
            <person name="Lefebvre F."/>
            <person name="Joly D.L."/>
            <person name="Labbe C."/>
            <person name="Teichmann B."/>
            <person name="Linning R."/>
            <person name="Belzile F."/>
            <person name="Bakkeren G."/>
            <person name="Belanger R.R."/>
        </authorList>
    </citation>
    <scope>NUCLEOTIDE SEQUENCE [LARGE SCALE GENOMIC DNA]</scope>
    <source>
        <strain evidence="4 5">PF-1</strain>
    </source>
</reference>
<accession>A0A061HFF1</accession>
<feature type="transmembrane region" description="Helical" evidence="1">
    <location>
        <begin position="409"/>
        <end position="431"/>
    </location>
</feature>
<evidence type="ECO:0000256" key="1">
    <source>
        <dbReference type="SAM" id="Phobius"/>
    </source>
</evidence>
<dbReference type="GO" id="GO:0005783">
    <property type="term" value="C:endoplasmic reticulum"/>
    <property type="evidence" value="ECO:0007669"/>
    <property type="project" value="TreeGrafter"/>
</dbReference>
<name>A0A061HFF1_9BASI</name>
<sequence length="450" mass="47770">MKLSLLSCTLLAASASAKTTLFLSSSSTSSSQAAPISIDAAEANEILSDHLDVTYNGARSGRSQIWDHVLKLDAANEALAFDQKASVERLFDGSIDSSKNRLFVLMHGADADAVPSSIGATHEMVTSPSSESFDALLSSYFGDLQNTLRLNDGALNHFSANFLQGLGSLATGVEHAIGGAASWLMSSSVEATAQRASHWWSDLQNLVKDRKSAAFDAVQAELEAVHGLLDRIRSDGQTEDDLAFQPLRIQGLGDVEAAYGAGSIEYAKAKKVVQQALEELADAFRSRSQAQGRDASIALILNDNEARLGKRSAVPSGSLLEPFLRRASPSGLAGSSKKKKPVNLIASCFTDQKELEKASNSCSGHGKARQTSKGGRKCWRCQCQATKEKGRTTYWAGAACEKKDVSTEFVLLGTTGLVLVLISLGSVYYLYAAGNAELPGTLAGVTINLK</sequence>
<feature type="signal peptide" evidence="2">
    <location>
        <begin position="1"/>
        <end position="17"/>
    </location>
</feature>
<evidence type="ECO:0000313" key="5">
    <source>
        <dbReference type="Proteomes" id="UP000053664"/>
    </source>
</evidence>
<dbReference type="PANTHER" id="PTHR36853">
    <property type="entry name" value="EXPRESSED PROTEIN"/>
    <property type="match status" value="1"/>
</dbReference>
<dbReference type="Proteomes" id="UP000053664">
    <property type="component" value="Unassembled WGS sequence"/>
</dbReference>
<evidence type="ECO:0000259" key="3">
    <source>
        <dbReference type="Pfam" id="PF12955"/>
    </source>
</evidence>
<dbReference type="GeneID" id="19317227"/>
<proteinExistence type="predicted"/>
<dbReference type="OrthoDB" id="5583277at2759"/>
<dbReference type="eggNOG" id="ENOG502S64Q">
    <property type="taxonomic scope" value="Eukaryota"/>
</dbReference>
<feature type="domain" description="Vacuolar sorting protein Vps3844 C-terminal" evidence="3">
    <location>
        <begin position="348"/>
        <end position="443"/>
    </location>
</feature>
<evidence type="ECO:0000313" key="4">
    <source>
        <dbReference type="EMBL" id="EPQ29361.1"/>
    </source>
</evidence>
<dbReference type="Pfam" id="PF12955">
    <property type="entry name" value="Vps3844_C"/>
    <property type="match status" value="1"/>
</dbReference>
<dbReference type="PANTHER" id="PTHR36853:SF1">
    <property type="entry name" value="DUF3844 DOMAIN-CONTAINING PROTEIN"/>
    <property type="match status" value="1"/>
</dbReference>
<protein>
    <recommendedName>
        <fullName evidence="3">Vacuolar sorting protein Vps3844 C-terminal domain-containing protein</fullName>
    </recommendedName>
</protein>
<dbReference type="HOGENOM" id="CLU_571324_0_0_1"/>
<keyword evidence="2" id="KW-0732">Signal</keyword>
<gene>
    <name evidence="4" type="ORF">PFL1_03116</name>
</gene>
<feature type="chain" id="PRO_5001603557" description="Vacuolar sorting protein Vps3844 C-terminal domain-containing protein" evidence="2">
    <location>
        <begin position="18"/>
        <end position="450"/>
    </location>
</feature>
<dbReference type="InterPro" id="IPR053065">
    <property type="entry name" value="Archenteron_Induction-Rel"/>
</dbReference>
<keyword evidence="1" id="KW-1133">Transmembrane helix</keyword>
<dbReference type="RefSeq" id="XP_007878823.1">
    <property type="nucleotide sequence ID" value="XM_007880632.1"/>
</dbReference>
<keyword evidence="1" id="KW-0812">Transmembrane</keyword>
<evidence type="ECO:0000256" key="2">
    <source>
        <dbReference type="SAM" id="SignalP"/>
    </source>
</evidence>
<dbReference type="EMBL" id="KE361631">
    <property type="protein sequence ID" value="EPQ29361.1"/>
    <property type="molecule type" value="Genomic_DNA"/>
</dbReference>
<keyword evidence="1" id="KW-0472">Membrane</keyword>
<organism evidence="4 5">
    <name type="scientific">Pseudozyma flocculosa PF-1</name>
    <dbReference type="NCBI Taxonomy" id="1277687"/>
    <lineage>
        <taxon>Eukaryota</taxon>
        <taxon>Fungi</taxon>
        <taxon>Dikarya</taxon>
        <taxon>Basidiomycota</taxon>
        <taxon>Ustilaginomycotina</taxon>
        <taxon>Ustilaginomycetes</taxon>
        <taxon>Ustilaginales</taxon>
        <taxon>Ustilaginaceae</taxon>
        <taxon>Pseudozyma</taxon>
    </lineage>
</organism>